<dbReference type="PROSITE" id="PS00216">
    <property type="entry name" value="SUGAR_TRANSPORT_1"/>
    <property type="match status" value="1"/>
</dbReference>
<accession>A0ABV6JQ16</accession>
<keyword evidence="4" id="KW-1003">Cell membrane</keyword>
<dbReference type="InterPro" id="IPR005829">
    <property type="entry name" value="Sugar_transporter_CS"/>
</dbReference>
<comment type="subcellular location">
    <subcellularLocation>
        <location evidence="1">Cell membrane</location>
        <topology evidence="1">Multi-pass membrane protein</topology>
    </subcellularLocation>
</comment>
<dbReference type="InterPro" id="IPR020846">
    <property type="entry name" value="MFS_dom"/>
</dbReference>
<feature type="transmembrane region" description="Helical" evidence="9">
    <location>
        <begin position="49"/>
        <end position="73"/>
    </location>
</feature>
<feature type="transmembrane region" description="Helical" evidence="9">
    <location>
        <begin position="184"/>
        <end position="203"/>
    </location>
</feature>
<dbReference type="InterPro" id="IPR051084">
    <property type="entry name" value="H+-coupled_symporters"/>
</dbReference>
<feature type="transmembrane region" description="Helical" evidence="9">
    <location>
        <begin position="85"/>
        <end position="103"/>
    </location>
</feature>
<feature type="transmembrane region" description="Helical" evidence="9">
    <location>
        <begin position="365"/>
        <end position="385"/>
    </location>
</feature>
<dbReference type="PANTHER" id="PTHR43528:SF1">
    <property type="entry name" value="ALPHA-KETOGLUTARATE PERMEASE"/>
    <property type="match status" value="1"/>
</dbReference>
<evidence type="ECO:0000256" key="1">
    <source>
        <dbReference type="ARBA" id="ARBA00004651"/>
    </source>
</evidence>
<feature type="transmembrane region" description="Helical" evidence="9">
    <location>
        <begin position="299"/>
        <end position="319"/>
    </location>
</feature>
<feature type="transmembrane region" description="Helical" evidence="9">
    <location>
        <begin position="269"/>
        <end position="287"/>
    </location>
</feature>
<evidence type="ECO:0000259" key="10">
    <source>
        <dbReference type="PROSITE" id="PS50850"/>
    </source>
</evidence>
<dbReference type="Proteomes" id="UP001589865">
    <property type="component" value="Unassembled WGS sequence"/>
</dbReference>
<dbReference type="PANTHER" id="PTHR43528">
    <property type="entry name" value="ALPHA-KETOGLUTARATE PERMEASE"/>
    <property type="match status" value="1"/>
</dbReference>
<name>A0ABV6JQ16_9PROT</name>
<keyword evidence="5 9" id="KW-0812">Transmembrane</keyword>
<organism evidence="11 12">
    <name type="scientific">Roseomonas elaeocarpi</name>
    <dbReference type="NCBI Taxonomy" id="907779"/>
    <lineage>
        <taxon>Bacteria</taxon>
        <taxon>Pseudomonadati</taxon>
        <taxon>Pseudomonadota</taxon>
        <taxon>Alphaproteobacteria</taxon>
        <taxon>Acetobacterales</taxon>
        <taxon>Roseomonadaceae</taxon>
        <taxon>Roseomonas</taxon>
    </lineage>
</organism>
<evidence type="ECO:0000256" key="7">
    <source>
        <dbReference type="ARBA" id="ARBA00022989"/>
    </source>
</evidence>
<evidence type="ECO:0000256" key="4">
    <source>
        <dbReference type="ARBA" id="ARBA00022475"/>
    </source>
</evidence>
<dbReference type="InterPro" id="IPR036259">
    <property type="entry name" value="MFS_trans_sf"/>
</dbReference>
<keyword evidence="6" id="KW-0769">Symport</keyword>
<evidence type="ECO:0000256" key="3">
    <source>
        <dbReference type="ARBA" id="ARBA00022448"/>
    </source>
</evidence>
<evidence type="ECO:0000256" key="8">
    <source>
        <dbReference type="ARBA" id="ARBA00023136"/>
    </source>
</evidence>
<dbReference type="Pfam" id="PF07690">
    <property type="entry name" value="MFS_1"/>
    <property type="match status" value="1"/>
</dbReference>
<feature type="transmembrane region" description="Helical" evidence="9">
    <location>
        <begin position="234"/>
        <end position="254"/>
    </location>
</feature>
<keyword evidence="3" id="KW-0813">Transport</keyword>
<dbReference type="PROSITE" id="PS50850">
    <property type="entry name" value="MFS"/>
    <property type="match status" value="1"/>
</dbReference>
<dbReference type="InterPro" id="IPR011701">
    <property type="entry name" value="MFS"/>
</dbReference>
<feature type="transmembrane region" description="Helical" evidence="9">
    <location>
        <begin position="325"/>
        <end position="344"/>
    </location>
</feature>
<evidence type="ECO:0000256" key="5">
    <source>
        <dbReference type="ARBA" id="ARBA00022692"/>
    </source>
</evidence>
<proteinExistence type="inferred from homology"/>
<dbReference type="EMBL" id="JBHLUN010000003">
    <property type="protein sequence ID" value="MFC0407555.1"/>
    <property type="molecule type" value="Genomic_DNA"/>
</dbReference>
<keyword evidence="7 9" id="KW-1133">Transmembrane helix</keyword>
<dbReference type="RefSeq" id="WP_377043270.1">
    <property type="nucleotide sequence ID" value="NZ_JBHLUN010000003.1"/>
</dbReference>
<evidence type="ECO:0000313" key="11">
    <source>
        <dbReference type="EMBL" id="MFC0407555.1"/>
    </source>
</evidence>
<comment type="similarity">
    <text evidence="2">Belongs to the major facilitator superfamily. Metabolite:H+ Symporter (MHS) family (TC 2.A.1.6) family.</text>
</comment>
<dbReference type="SUPFAM" id="SSF103473">
    <property type="entry name" value="MFS general substrate transporter"/>
    <property type="match status" value="1"/>
</dbReference>
<keyword evidence="12" id="KW-1185">Reference proteome</keyword>
<evidence type="ECO:0000313" key="12">
    <source>
        <dbReference type="Proteomes" id="UP001589865"/>
    </source>
</evidence>
<evidence type="ECO:0000256" key="9">
    <source>
        <dbReference type="SAM" id="Phobius"/>
    </source>
</evidence>
<feature type="domain" description="Major facilitator superfamily (MFS) profile" evidence="10">
    <location>
        <begin position="13"/>
        <end position="418"/>
    </location>
</feature>
<sequence length="428" mass="45108">MSLTRKPASRTRTAVAANLGAVLEWFDLVLYALFAVVLGRTFFPTTDPNVSLLLSLGAFAISWLVRPLGAVVIGAYSDRVGRKPGLTLSAGLMMLGTAMIAFMPGYDTIGLAAPVLVMVARMVQGFSAGGEFGSATALLAEQDPNRRGFYASLQWAASGLSVLLASLAAYAVNTTLTPDQVASWGWRVPFMFGLLIGPVALYIRSQLDEPEEFLRAEKAERPMAELLHMDKTRVLLGAGIVAAGACGSFLNTYMPTFAFTKLGLPQSQALLGTIAAGLVNTLLPPVFGALSDRAGRAKVMAVTGVLGLLMIYPLFRWLIASPSTVTLVTIQALIALVFYCGYYATVPAALADLFPVRRRTSGVSIAYVLAQTLFGGVTPLVVGWIVATTGDPTSPGLYLGAVMLLSLVCLAASARLLSGPAILHDARA</sequence>
<evidence type="ECO:0000256" key="6">
    <source>
        <dbReference type="ARBA" id="ARBA00022847"/>
    </source>
</evidence>
<keyword evidence="8 9" id="KW-0472">Membrane</keyword>
<protein>
    <submittedName>
        <fullName evidence="11">MFS transporter</fullName>
    </submittedName>
</protein>
<evidence type="ECO:0000256" key="2">
    <source>
        <dbReference type="ARBA" id="ARBA00008240"/>
    </source>
</evidence>
<feature type="transmembrane region" description="Helical" evidence="9">
    <location>
        <begin position="109"/>
        <end position="128"/>
    </location>
</feature>
<feature type="transmembrane region" description="Helical" evidence="9">
    <location>
        <begin position="149"/>
        <end position="172"/>
    </location>
</feature>
<reference evidence="11 12" key="1">
    <citation type="submission" date="2024-09" db="EMBL/GenBank/DDBJ databases">
        <authorList>
            <person name="Sun Q."/>
            <person name="Mori K."/>
        </authorList>
    </citation>
    <scope>NUCLEOTIDE SEQUENCE [LARGE SCALE GENOMIC DNA]</scope>
    <source>
        <strain evidence="11 12">TBRC 5777</strain>
    </source>
</reference>
<dbReference type="Gene3D" id="1.20.1250.20">
    <property type="entry name" value="MFS general substrate transporter like domains"/>
    <property type="match status" value="2"/>
</dbReference>
<feature type="transmembrane region" description="Helical" evidence="9">
    <location>
        <begin position="397"/>
        <end position="417"/>
    </location>
</feature>
<gene>
    <name evidence="11" type="ORF">ACFFGY_04800</name>
</gene>
<feature type="transmembrane region" description="Helical" evidence="9">
    <location>
        <begin position="21"/>
        <end position="43"/>
    </location>
</feature>
<comment type="caution">
    <text evidence="11">The sequence shown here is derived from an EMBL/GenBank/DDBJ whole genome shotgun (WGS) entry which is preliminary data.</text>
</comment>